<organism evidence="6 7">
    <name type="scientific">Candidatus Avipropionibacterium avicola</name>
    <dbReference type="NCBI Taxonomy" id="2840701"/>
    <lineage>
        <taxon>Bacteria</taxon>
        <taxon>Bacillati</taxon>
        <taxon>Actinomycetota</taxon>
        <taxon>Actinomycetes</taxon>
        <taxon>Propionibacteriales</taxon>
        <taxon>Propionibacteriaceae</taxon>
        <taxon>Propionibacteriaceae incertae sedis</taxon>
        <taxon>Candidatus Avipropionibacterium</taxon>
    </lineage>
</organism>
<reference evidence="6" key="1">
    <citation type="submission" date="2020-10" db="EMBL/GenBank/DDBJ databases">
        <authorList>
            <person name="Gilroy R."/>
        </authorList>
    </citation>
    <scope>NUCLEOTIDE SEQUENCE</scope>
    <source>
        <strain evidence="6">ChiGjej1B1-24693</strain>
    </source>
</reference>
<dbReference type="InterPro" id="IPR023346">
    <property type="entry name" value="Lysozyme-like_dom_sf"/>
</dbReference>
<dbReference type="CDD" id="cd13925">
    <property type="entry name" value="RPF"/>
    <property type="match status" value="1"/>
</dbReference>
<proteinExistence type="inferred from homology"/>
<accession>A0A9D1GXQ5</accession>
<dbReference type="SUPFAM" id="SSF53955">
    <property type="entry name" value="Lysozyme-like"/>
    <property type="match status" value="1"/>
</dbReference>
<gene>
    <name evidence="6" type="ORF">IAA98_09020</name>
</gene>
<dbReference type="EMBL" id="DVLP01000271">
    <property type="protein sequence ID" value="HIT75713.1"/>
    <property type="molecule type" value="Genomic_DNA"/>
</dbReference>
<dbReference type="PROSITE" id="PS51782">
    <property type="entry name" value="LYSM"/>
    <property type="match status" value="1"/>
</dbReference>
<dbReference type="SMART" id="SM00257">
    <property type="entry name" value="LysM"/>
    <property type="match status" value="1"/>
</dbReference>
<evidence type="ECO:0000259" key="5">
    <source>
        <dbReference type="PROSITE" id="PS51782"/>
    </source>
</evidence>
<evidence type="ECO:0000313" key="6">
    <source>
        <dbReference type="EMBL" id="HIT75713.1"/>
    </source>
</evidence>
<dbReference type="Pfam" id="PF06737">
    <property type="entry name" value="Transglycosylas"/>
    <property type="match status" value="1"/>
</dbReference>
<dbReference type="InterPro" id="IPR010618">
    <property type="entry name" value="RPF"/>
</dbReference>
<dbReference type="InterPro" id="IPR006311">
    <property type="entry name" value="TAT_signal"/>
</dbReference>
<keyword evidence="4" id="KW-0732">Signal</keyword>
<dbReference type="PROSITE" id="PS51318">
    <property type="entry name" value="TAT"/>
    <property type="match status" value="1"/>
</dbReference>
<evidence type="ECO:0000256" key="3">
    <source>
        <dbReference type="SAM" id="MobiDB-lite"/>
    </source>
</evidence>
<evidence type="ECO:0000256" key="4">
    <source>
        <dbReference type="SAM" id="SignalP"/>
    </source>
</evidence>
<dbReference type="SUPFAM" id="SSF54106">
    <property type="entry name" value="LysM domain"/>
    <property type="match status" value="1"/>
</dbReference>
<dbReference type="AlphaFoldDB" id="A0A9D1GXQ5"/>
<feature type="chain" id="PRO_5038513344" evidence="4">
    <location>
        <begin position="23"/>
        <end position="193"/>
    </location>
</feature>
<sequence>MKLVRRVLGALGAAALTTGGLAAVAPTQADAYDASVWDRVAACESSNRWHINTGNGYYGGLQFSPSTWKAFGGKTYGSQAHKAYKAEQIAIARRVLAAQGPGAWPVCSKKAGLTKSNGGADPNAMPGGGSSAPKPKDPAPKSKTKTITVKSGDTLYSLANTHKVPGGVNAIVKANGLKNANLIRVGQKLVLPQ</sequence>
<dbReference type="Gene3D" id="1.10.530.10">
    <property type="match status" value="1"/>
</dbReference>
<feature type="signal peptide" evidence="4">
    <location>
        <begin position="1"/>
        <end position="22"/>
    </location>
</feature>
<evidence type="ECO:0000256" key="2">
    <source>
        <dbReference type="ARBA" id="ARBA00022801"/>
    </source>
</evidence>
<comment type="similarity">
    <text evidence="1">Belongs to the transglycosylase family. Rpf subfamily.</text>
</comment>
<dbReference type="Pfam" id="PF01476">
    <property type="entry name" value="LysM"/>
    <property type="match status" value="1"/>
</dbReference>
<dbReference type="Gene3D" id="3.10.350.10">
    <property type="entry name" value="LysM domain"/>
    <property type="match status" value="1"/>
</dbReference>
<dbReference type="InterPro" id="IPR036779">
    <property type="entry name" value="LysM_dom_sf"/>
</dbReference>
<dbReference type="CDD" id="cd00118">
    <property type="entry name" value="LysM"/>
    <property type="match status" value="1"/>
</dbReference>
<evidence type="ECO:0000313" key="7">
    <source>
        <dbReference type="Proteomes" id="UP000886842"/>
    </source>
</evidence>
<dbReference type="InterPro" id="IPR018392">
    <property type="entry name" value="LysM"/>
</dbReference>
<comment type="caution">
    <text evidence="6">The sequence shown here is derived from an EMBL/GenBank/DDBJ whole genome shotgun (WGS) entry which is preliminary data.</text>
</comment>
<protein>
    <submittedName>
        <fullName evidence="6">LysM peptidoglycan-binding domain-containing protein</fullName>
    </submittedName>
</protein>
<name>A0A9D1GXQ5_9ACTN</name>
<reference evidence="6" key="2">
    <citation type="journal article" date="2021" name="PeerJ">
        <title>Extensive microbial diversity within the chicken gut microbiome revealed by metagenomics and culture.</title>
        <authorList>
            <person name="Gilroy R."/>
            <person name="Ravi A."/>
            <person name="Getino M."/>
            <person name="Pursley I."/>
            <person name="Horton D.L."/>
            <person name="Alikhan N.F."/>
            <person name="Baker D."/>
            <person name="Gharbi K."/>
            <person name="Hall N."/>
            <person name="Watson M."/>
            <person name="Adriaenssens E.M."/>
            <person name="Foster-Nyarko E."/>
            <person name="Jarju S."/>
            <person name="Secka A."/>
            <person name="Antonio M."/>
            <person name="Oren A."/>
            <person name="Chaudhuri R.R."/>
            <person name="La Ragione R."/>
            <person name="Hildebrand F."/>
            <person name="Pallen M.J."/>
        </authorList>
    </citation>
    <scope>NUCLEOTIDE SEQUENCE</scope>
    <source>
        <strain evidence="6">ChiGjej1B1-24693</strain>
    </source>
</reference>
<evidence type="ECO:0000256" key="1">
    <source>
        <dbReference type="ARBA" id="ARBA00010830"/>
    </source>
</evidence>
<keyword evidence="2" id="KW-0378">Hydrolase</keyword>
<feature type="domain" description="LysM" evidence="5">
    <location>
        <begin position="145"/>
        <end position="191"/>
    </location>
</feature>
<dbReference type="GO" id="GO:0016787">
    <property type="term" value="F:hydrolase activity"/>
    <property type="evidence" value="ECO:0007669"/>
    <property type="project" value="UniProtKB-KW"/>
</dbReference>
<dbReference type="Proteomes" id="UP000886842">
    <property type="component" value="Unassembled WGS sequence"/>
</dbReference>
<feature type="region of interest" description="Disordered" evidence="3">
    <location>
        <begin position="115"/>
        <end position="145"/>
    </location>
</feature>